<dbReference type="Proteomes" id="UP000008311">
    <property type="component" value="Unassembled WGS sequence"/>
</dbReference>
<proteinExistence type="predicted"/>
<name>B9SZA5_RICCO</name>
<evidence type="ECO:0000313" key="2">
    <source>
        <dbReference type="Proteomes" id="UP000008311"/>
    </source>
</evidence>
<accession>B9SZA5</accession>
<organism evidence="1 2">
    <name type="scientific">Ricinus communis</name>
    <name type="common">Castor bean</name>
    <dbReference type="NCBI Taxonomy" id="3988"/>
    <lineage>
        <taxon>Eukaryota</taxon>
        <taxon>Viridiplantae</taxon>
        <taxon>Streptophyta</taxon>
        <taxon>Embryophyta</taxon>
        <taxon>Tracheophyta</taxon>
        <taxon>Spermatophyta</taxon>
        <taxon>Magnoliopsida</taxon>
        <taxon>eudicotyledons</taxon>
        <taxon>Gunneridae</taxon>
        <taxon>Pentapetalae</taxon>
        <taxon>rosids</taxon>
        <taxon>fabids</taxon>
        <taxon>Malpighiales</taxon>
        <taxon>Euphorbiaceae</taxon>
        <taxon>Acalyphoideae</taxon>
        <taxon>Acalypheae</taxon>
        <taxon>Ricinus</taxon>
    </lineage>
</organism>
<gene>
    <name evidence="1" type="ORF">RCOM_0625390</name>
</gene>
<keyword evidence="2" id="KW-1185">Reference proteome</keyword>
<evidence type="ECO:0000313" key="1">
    <source>
        <dbReference type="EMBL" id="EEF31057.1"/>
    </source>
</evidence>
<protein>
    <submittedName>
        <fullName evidence="1">Uncharacterized protein</fullName>
    </submittedName>
</protein>
<dbReference type="AlphaFoldDB" id="B9SZA5"/>
<dbReference type="InParanoid" id="B9SZA5"/>
<sequence length="94" mass="10397">MCPPLECCSDYISSTSLFGSSLPSFLTFREYPDVFTLETIHDSSYLSVGAYYDQGSLLICPYPLDDVGELLLGYVVRPLEPSGKIKAWLKSSSD</sequence>
<reference evidence="2" key="1">
    <citation type="journal article" date="2010" name="Nat. Biotechnol.">
        <title>Draft genome sequence of the oilseed species Ricinus communis.</title>
        <authorList>
            <person name="Chan A.P."/>
            <person name="Crabtree J."/>
            <person name="Zhao Q."/>
            <person name="Lorenzi H."/>
            <person name="Orvis J."/>
            <person name="Puiu D."/>
            <person name="Melake-Berhan A."/>
            <person name="Jones K.M."/>
            <person name="Redman J."/>
            <person name="Chen G."/>
            <person name="Cahoon E.B."/>
            <person name="Gedil M."/>
            <person name="Stanke M."/>
            <person name="Haas B.J."/>
            <person name="Wortman J.R."/>
            <person name="Fraser-Liggett C.M."/>
            <person name="Ravel J."/>
            <person name="Rabinowicz P.D."/>
        </authorList>
    </citation>
    <scope>NUCLEOTIDE SEQUENCE [LARGE SCALE GENOMIC DNA]</scope>
    <source>
        <strain evidence="2">cv. Hale</strain>
    </source>
</reference>
<dbReference type="EMBL" id="EQ974269">
    <property type="protein sequence ID" value="EEF31057.1"/>
    <property type="molecule type" value="Genomic_DNA"/>
</dbReference>